<dbReference type="Proteomes" id="UP000003676">
    <property type="component" value="Unassembled WGS sequence"/>
</dbReference>
<evidence type="ECO:0000256" key="9">
    <source>
        <dbReference type="SAM" id="MobiDB-lite"/>
    </source>
</evidence>
<evidence type="ECO:0000259" key="10">
    <source>
        <dbReference type="PROSITE" id="PS50045"/>
    </source>
</evidence>
<dbReference type="SUPFAM" id="SSF52540">
    <property type="entry name" value="P-loop containing nucleoside triphosphate hydrolases"/>
    <property type="match status" value="1"/>
</dbReference>
<keyword evidence="5" id="KW-0805">Transcription regulation</keyword>
<dbReference type="InterPro" id="IPR002078">
    <property type="entry name" value="Sigma_54_int"/>
</dbReference>
<dbReference type="Gene3D" id="1.10.8.60">
    <property type="match status" value="1"/>
</dbReference>
<keyword evidence="7" id="KW-0804">Transcription</keyword>
<dbReference type="PROSITE" id="PS50045">
    <property type="entry name" value="SIGMA54_INTERACT_4"/>
    <property type="match status" value="1"/>
</dbReference>
<dbReference type="Gene3D" id="3.40.50.2300">
    <property type="match status" value="1"/>
</dbReference>
<dbReference type="InterPro" id="IPR009057">
    <property type="entry name" value="Homeodomain-like_sf"/>
</dbReference>
<dbReference type="FunFam" id="3.40.50.2300:FF:000018">
    <property type="entry name" value="DNA-binding transcriptional regulator NtrC"/>
    <property type="match status" value="1"/>
</dbReference>
<keyword evidence="6" id="KW-0238">DNA-binding</keyword>
<evidence type="ECO:0000313" key="13">
    <source>
        <dbReference type="Proteomes" id="UP000003676"/>
    </source>
</evidence>
<evidence type="ECO:0000256" key="5">
    <source>
        <dbReference type="ARBA" id="ARBA00023015"/>
    </source>
</evidence>
<evidence type="ECO:0000313" key="12">
    <source>
        <dbReference type="EMBL" id="EEB32667.1"/>
    </source>
</evidence>
<feature type="region of interest" description="Disordered" evidence="9">
    <location>
        <begin position="395"/>
        <end position="447"/>
    </location>
</feature>
<evidence type="ECO:0000256" key="8">
    <source>
        <dbReference type="PROSITE-ProRule" id="PRU00169"/>
    </source>
</evidence>
<keyword evidence="3" id="KW-0067">ATP-binding</keyword>
<dbReference type="GeneID" id="83731396"/>
<keyword evidence="4" id="KW-0902">Two-component regulatory system</keyword>
<dbReference type="EMBL" id="ABXU01000074">
    <property type="protein sequence ID" value="EEB32667.1"/>
    <property type="molecule type" value="Genomic_DNA"/>
</dbReference>
<accession>B6WWQ0</accession>
<dbReference type="Pfam" id="PF00158">
    <property type="entry name" value="Sigma54_activat"/>
    <property type="match status" value="1"/>
</dbReference>
<dbReference type="InterPro" id="IPR002197">
    <property type="entry name" value="HTH_Fis"/>
</dbReference>
<dbReference type="GO" id="GO:0043565">
    <property type="term" value="F:sequence-specific DNA binding"/>
    <property type="evidence" value="ECO:0007669"/>
    <property type="project" value="InterPro"/>
</dbReference>
<dbReference type="Pfam" id="PF02954">
    <property type="entry name" value="HTH_8"/>
    <property type="match status" value="1"/>
</dbReference>
<dbReference type="STRING" id="901.DESPIGER_2391"/>
<dbReference type="InterPro" id="IPR003593">
    <property type="entry name" value="AAA+_ATPase"/>
</dbReference>
<dbReference type="Pfam" id="PF00072">
    <property type="entry name" value="Response_reg"/>
    <property type="match status" value="1"/>
</dbReference>
<keyword evidence="1 8" id="KW-0597">Phosphoprotein</keyword>
<dbReference type="InterPro" id="IPR025662">
    <property type="entry name" value="Sigma_54_int_dom_ATP-bd_1"/>
</dbReference>
<proteinExistence type="predicted"/>
<evidence type="ECO:0000256" key="1">
    <source>
        <dbReference type="ARBA" id="ARBA00022553"/>
    </source>
</evidence>
<organism evidence="12 13">
    <name type="scientific">Desulfovibrio piger ATCC 29098</name>
    <dbReference type="NCBI Taxonomy" id="411464"/>
    <lineage>
        <taxon>Bacteria</taxon>
        <taxon>Pseudomonadati</taxon>
        <taxon>Thermodesulfobacteriota</taxon>
        <taxon>Desulfovibrionia</taxon>
        <taxon>Desulfovibrionales</taxon>
        <taxon>Desulfovibrionaceae</taxon>
        <taxon>Desulfovibrio</taxon>
    </lineage>
</organism>
<dbReference type="SUPFAM" id="SSF46689">
    <property type="entry name" value="Homeodomain-like"/>
    <property type="match status" value="1"/>
</dbReference>
<feature type="domain" description="Response regulatory" evidence="11">
    <location>
        <begin position="3"/>
        <end position="117"/>
    </location>
</feature>
<dbReference type="InterPro" id="IPR058031">
    <property type="entry name" value="AAA_lid_NorR"/>
</dbReference>
<dbReference type="PROSITE" id="PS50110">
    <property type="entry name" value="RESPONSE_REGULATORY"/>
    <property type="match status" value="1"/>
</dbReference>
<reference evidence="12 13" key="1">
    <citation type="submission" date="2008-10" db="EMBL/GenBank/DDBJ databases">
        <title>Draft genome sequence of Desulvovibrio piger (ATCC 29098).</title>
        <authorList>
            <person name="Sudarsanam P."/>
            <person name="Ley R."/>
            <person name="Guruge J."/>
            <person name="Turnbaugh P.J."/>
            <person name="Mahowald M."/>
            <person name="Liep D."/>
            <person name="Gordon J."/>
        </authorList>
    </citation>
    <scope>NUCLEOTIDE SEQUENCE [LARGE SCALE GENOMIC DNA]</scope>
    <source>
        <strain evidence="12 13">ATCC 29098</strain>
    </source>
</reference>
<dbReference type="InterPro" id="IPR011006">
    <property type="entry name" value="CheY-like_superfamily"/>
</dbReference>
<evidence type="ECO:0000256" key="3">
    <source>
        <dbReference type="ARBA" id="ARBA00022840"/>
    </source>
</evidence>
<comment type="caution">
    <text evidence="12">The sequence shown here is derived from an EMBL/GenBank/DDBJ whole genome shotgun (WGS) entry which is preliminary data.</text>
</comment>
<dbReference type="PROSITE" id="PS00675">
    <property type="entry name" value="SIGMA54_INTERACT_1"/>
    <property type="match status" value="1"/>
</dbReference>
<dbReference type="InterPro" id="IPR025944">
    <property type="entry name" value="Sigma_54_int_dom_CS"/>
</dbReference>
<dbReference type="CDD" id="cd00009">
    <property type="entry name" value="AAA"/>
    <property type="match status" value="1"/>
</dbReference>
<evidence type="ECO:0000256" key="7">
    <source>
        <dbReference type="ARBA" id="ARBA00023163"/>
    </source>
</evidence>
<dbReference type="SUPFAM" id="SSF52172">
    <property type="entry name" value="CheY-like"/>
    <property type="match status" value="1"/>
</dbReference>
<dbReference type="HOGENOM" id="CLU_000445_0_6_7"/>
<dbReference type="PANTHER" id="PTHR32071">
    <property type="entry name" value="TRANSCRIPTIONAL REGULATORY PROTEIN"/>
    <property type="match status" value="1"/>
</dbReference>
<evidence type="ECO:0000256" key="4">
    <source>
        <dbReference type="ARBA" id="ARBA00023012"/>
    </source>
</evidence>
<dbReference type="SMART" id="SM00382">
    <property type="entry name" value="AAA"/>
    <property type="match status" value="1"/>
</dbReference>
<dbReference type="InterPro" id="IPR001789">
    <property type="entry name" value="Sig_transdc_resp-reg_receiver"/>
</dbReference>
<gene>
    <name evidence="12" type="ORF">DESPIG_02519</name>
</gene>
<dbReference type="eggNOG" id="COG2204">
    <property type="taxonomic scope" value="Bacteria"/>
</dbReference>
<feature type="compositionally biased region" description="Low complexity" evidence="9">
    <location>
        <begin position="399"/>
        <end position="408"/>
    </location>
</feature>
<sequence>MAEILIVDDDHHLRQGFQRLLDAEGYETRTAASAEEALNLMREKMPQCVVMDVRMPGMDGLEALKRMRALEGCPPVVIMTAYSTTETAIEATRLGAFDYMLKPFDIPQVLELLQRALAAGESQRRHEAQSAEESLGEEDDIRLVGHTPPMQELYKAIGRVAPTDALVLIRGESGTGKELVANAIWRYSPRSRRPFSVINCVAIPDTLLESELFGYERGAFTGAQHRRIGRIEQAAGGTIFLDEIGDMPPGIQAKLLRLLQEKQIQRLGGHDSVDVDVRIIAATNANLEQAVADGRFREDLYYRLKVVTLWTPPLRERREDIPALAAFLLHRQAAELHRPDPGLEEDALRYLAGLDWPGNVRELSNALQKALVFNSGAPVSIRDLQLVLDSPAGHPPAAGPGLNGNGDAVPAPGVRRSPVGTGNGIHEGEGPYEDAPAPAPAAAPHNDEQRSLASIVTACLQSGDPSPFDTCMDIMGRAVVREALRQCRGNRSQAARLLGLSRPTLLARMEKYGLKIETRISDE</sequence>
<evidence type="ECO:0000256" key="2">
    <source>
        <dbReference type="ARBA" id="ARBA00022741"/>
    </source>
</evidence>
<dbReference type="RefSeq" id="WP_006008186.1">
    <property type="nucleotide sequence ID" value="NZ_DS996359.1"/>
</dbReference>
<keyword evidence="2" id="KW-0547">Nucleotide-binding</keyword>
<dbReference type="GO" id="GO:0000160">
    <property type="term" value="P:phosphorelay signal transduction system"/>
    <property type="evidence" value="ECO:0007669"/>
    <property type="project" value="UniProtKB-KW"/>
</dbReference>
<dbReference type="GO" id="GO:0006355">
    <property type="term" value="P:regulation of DNA-templated transcription"/>
    <property type="evidence" value="ECO:0007669"/>
    <property type="project" value="InterPro"/>
</dbReference>
<dbReference type="SMART" id="SM00448">
    <property type="entry name" value="REC"/>
    <property type="match status" value="1"/>
</dbReference>
<name>B6WWQ0_9BACT</name>
<reference evidence="12 13" key="2">
    <citation type="submission" date="2008-10" db="EMBL/GenBank/DDBJ databases">
        <authorList>
            <person name="Fulton L."/>
            <person name="Clifton S."/>
            <person name="Fulton B."/>
            <person name="Xu J."/>
            <person name="Minx P."/>
            <person name="Pepin K.H."/>
            <person name="Johnson M."/>
            <person name="Bhonagiri V."/>
            <person name="Nash W.E."/>
            <person name="Mardis E.R."/>
            <person name="Wilson R.K."/>
        </authorList>
    </citation>
    <scope>NUCLEOTIDE SEQUENCE [LARGE SCALE GENOMIC DNA]</scope>
    <source>
        <strain evidence="12 13">ATCC 29098</strain>
    </source>
</reference>
<dbReference type="AlphaFoldDB" id="B6WWQ0"/>
<dbReference type="PROSITE" id="PS00676">
    <property type="entry name" value="SIGMA54_INTERACT_2"/>
    <property type="match status" value="1"/>
</dbReference>
<dbReference type="Gene3D" id="1.10.10.60">
    <property type="entry name" value="Homeodomain-like"/>
    <property type="match status" value="1"/>
</dbReference>
<dbReference type="PROSITE" id="PS00688">
    <property type="entry name" value="SIGMA54_INTERACT_3"/>
    <property type="match status" value="1"/>
</dbReference>
<feature type="modified residue" description="4-aspartylphosphate" evidence="8">
    <location>
        <position position="52"/>
    </location>
</feature>
<dbReference type="PRINTS" id="PR01590">
    <property type="entry name" value="HTHFIS"/>
</dbReference>
<dbReference type="Gene3D" id="3.40.50.300">
    <property type="entry name" value="P-loop containing nucleotide triphosphate hydrolases"/>
    <property type="match status" value="1"/>
</dbReference>
<dbReference type="InterPro" id="IPR025943">
    <property type="entry name" value="Sigma_54_int_dom_ATP-bd_2"/>
</dbReference>
<evidence type="ECO:0000259" key="11">
    <source>
        <dbReference type="PROSITE" id="PS50110"/>
    </source>
</evidence>
<dbReference type="FunFam" id="3.40.50.300:FF:000006">
    <property type="entry name" value="DNA-binding transcriptional regulator NtrC"/>
    <property type="match status" value="1"/>
</dbReference>
<dbReference type="Pfam" id="PF25601">
    <property type="entry name" value="AAA_lid_14"/>
    <property type="match status" value="1"/>
</dbReference>
<evidence type="ECO:0000256" key="6">
    <source>
        <dbReference type="ARBA" id="ARBA00023125"/>
    </source>
</evidence>
<protein>
    <submittedName>
        <fullName evidence="12">Sigma-54 interaction domain protein</fullName>
    </submittedName>
</protein>
<feature type="domain" description="Sigma-54 factor interaction" evidence="10">
    <location>
        <begin position="143"/>
        <end position="372"/>
    </location>
</feature>
<dbReference type="InterPro" id="IPR027417">
    <property type="entry name" value="P-loop_NTPase"/>
</dbReference>
<dbReference type="GO" id="GO:0005524">
    <property type="term" value="F:ATP binding"/>
    <property type="evidence" value="ECO:0007669"/>
    <property type="project" value="UniProtKB-KW"/>
</dbReference>